<dbReference type="InterPro" id="IPR052925">
    <property type="entry name" value="Phage_Integrase-like_Recomb"/>
</dbReference>
<proteinExistence type="predicted"/>
<dbReference type="InterPro" id="IPR013762">
    <property type="entry name" value="Integrase-like_cat_sf"/>
</dbReference>
<evidence type="ECO:0000259" key="6">
    <source>
        <dbReference type="PROSITE" id="PS51900"/>
    </source>
</evidence>
<dbReference type="EMBL" id="LFCV01000013">
    <property type="protein sequence ID" value="KMJ46723.1"/>
    <property type="molecule type" value="Genomic_DNA"/>
</dbReference>
<sequence>MGRDAVLIPDNPDLNDEVIRNLNAFVKDREAFADNTWKQLMQVARQWCRWCIVKGRAYLPVEADYLRDYLLELHENGRAPSTLKNHVRMLNMLHRQAGLIPAGDSQKVQRTLKKISRLAVVSGQTVGQAIPFRIADLNRVDAAWQDSDQLKVMRNRAFLFVAYNTLLRVSNIARLKVKDLVFQPDGHLLLNVGHTKTIMDGYGITKALSPRAAASLIQWLTAADLLAHSDAYVFCPVRRGNRANVHGKPLSLSNLERIFAAAWTVVHGEKTGAANKGRYATWTGHSARVGAAQDMTEANYSLAQIMHEGTWKKPETVVGYTRNLRAEKSVMIDLVEGRYDAID</sequence>
<evidence type="ECO:0000256" key="1">
    <source>
        <dbReference type="ARBA" id="ARBA00022908"/>
    </source>
</evidence>
<dbReference type="PANTHER" id="PTHR34605:SF4">
    <property type="entry name" value="DNA ADENINE METHYLTRANSFERASE"/>
    <property type="match status" value="1"/>
</dbReference>
<evidence type="ECO:0000256" key="3">
    <source>
        <dbReference type="ARBA" id="ARBA00023172"/>
    </source>
</evidence>
<evidence type="ECO:0000256" key="2">
    <source>
        <dbReference type="ARBA" id="ARBA00023125"/>
    </source>
</evidence>
<evidence type="ECO:0000259" key="5">
    <source>
        <dbReference type="PROSITE" id="PS51898"/>
    </source>
</evidence>
<dbReference type="PROSITE" id="PS51898">
    <property type="entry name" value="TYR_RECOMBINASE"/>
    <property type="match status" value="1"/>
</dbReference>
<accession>A0A0J5FX00</accession>
<keyword evidence="1" id="KW-0229">DNA integration</keyword>
<dbReference type="InterPro" id="IPR002104">
    <property type="entry name" value="Integrase_catalytic"/>
</dbReference>
<dbReference type="InterPro" id="IPR044068">
    <property type="entry name" value="CB"/>
</dbReference>
<dbReference type="Gene3D" id="1.10.443.10">
    <property type="entry name" value="Intergrase catalytic core"/>
    <property type="match status" value="1"/>
</dbReference>
<dbReference type="SUPFAM" id="SSF56349">
    <property type="entry name" value="DNA breaking-rejoining enzymes"/>
    <property type="match status" value="1"/>
</dbReference>
<dbReference type="SUPFAM" id="SSF47823">
    <property type="entry name" value="lambda integrase-like, N-terminal domain"/>
    <property type="match status" value="1"/>
</dbReference>
<dbReference type="GO" id="GO:0003677">
    <property type="term" value="F:DNA binding"/>
    <property type="evidence" value="ECO:0007669"/>
    <property type="project" value="UniProtKB-UniRule"/>
</dbReference>
<comment type="caution">
    <text evidence="7">The sequence shown here is derived from an EMBL/GenBank/DDBJ whole genome shotgun (WGS) entry which is preliminary data.</text>
</comment>
<feature type="domain" description="Core-binding (CB)" evidence="6">
    <location>
        <begin position="16"/>
        <end position="98"/>
    </location>
</feature>
<dbReference type="PATRIC" id="fig|880157.4.peg.484"/>
<dbReference type="PANTHER" id="PTHR34605">
    <property type="entry name" value="PHAGE_INTEGRASE DOMAIN-CONTAINING PROTEIN"/>
    <property type="match status" value="1"/>
</dbReference>
<keyword evidence="2 4" id="KW-0238">DNA-binding</keyword>
<reference evidence="7 8" key="1">
    <citation type="submission" date="2015-06" db="EMBL/GenBank/DDBJ databases">
        <title>Draft Whole-Genome Sequence of the Entomopathogenic Bacterium Xenorhabdus khoisanae.</title>
        <authorList>
            <person name="Naidoo S."/>
            <person name="Featherston J."/>
            <person name="Gray V.M."/>
        </authorList>
    </citation>
    <scope>NUCLEOTIDE SEQUENCE [LARGE SCALE GENOMIC DNA]</scope>
    <source>
        <strain evidence="7 8">MCB</strain>
    </source>
</reference>
<dbReference type="AlphaFoldDB" id="A0A0J5FX00"/>
<gene>
    <name evidence="7" type="ORF">AB204_02325</name>
</gene>
<name>A0A0J5FX00_9GAMM</name>
<evidence type="ECO:0000313" key="7">
    <source>
        <dbReference type="EMBL" id="KMJ46723.1"/>
    </source>
</evidence>
<dbReference type="Gene3D" id="1.10.150.130">
    <property type="match status" value="1"/>
</dbReference>
<feature type="domain" description="Tyr recombinase" evidence="5">
    <location>
        <begin position="130"/>
        <end position="333"/>
    </location>
</feature>
<keyword evidence="8" id="KW-1185">Reference proteome</keyword>
<keyword evidence="3" id="KW-0233">DNA recombination</keyword>
<dbReference type="GO" id="GO:0015074">
    <property type="term" value="P:DNA integration"/>
    <property type="evidence" value="ECO:0007669"/>
    <property type="project" value="UniProtKB-KW"/>
</dbReference>
<dbReference type="GO" id="GO:0006310">
    <property type="term" value="P:DNA recombination"/>
    <property type="evidence" value="ECO:0007669"/>
    <property type="project" value="UniProtKB-KW"/>
</dbReference>
<evidence type="ECO:0000256" key="4">
    <source>
        <dbReference type="PROSITE-ProRule" id="PRU01248"/>
    </source>
</evidence>
<dbReference type="Proteomes" id="UP000036277">
    <property type="component" value="Unassembled WGS sequence"/>
</dbReference>
<dbReference type="OrthoDB" id="6263279at2"/>
<evidence type="ECO:0000313" key="8">
    <source>
        <dbReference type="Proteomes" id="UP000036277"/>
    </source>
</evidence>
<dbReference type="STRING" id="880157.AB204_02325"/>
<protein>
    <recommendedName>
        <fullName evidence="9">Recombinase Cre</fullName>
    </recommendedName>
</protein>
<organism evidence="7 8">
    <name type="scientific">Xenorhabdus khoisanae</name>
    <dbReference type="NCBI Taxonomy" id="880157"/>
    <lineage>
        <taxon>Bacteria</taxon>
        <taxon>Pseudomonadati</taxon>
        <taxon>Pseudomonadota</taxon>
        <taxon>Gammaproteobacteria</taxon>
        <taxon>Enterobacterales</taxon>
        <taxon>Morganellaceae</taxon>
        <taxon>Xenorhabdus</taxon>
    </lineage>
</organism>
<evidence type="ECO:0008006" key="9">
    <source>
        <dbReference type="Google" id="ProtNLM"/>
    </source>
</evidence>
<dbReference type="InterPro" id="IPR010998">
    <property type="entry name" value="Integrase_recombinase_N"/>
</dbReference>
<dbReference type="Pfam" id="PF00589">
    <property type="entry name" value="Phage_integrase"/>
    <property type="match status" value="1"/>
</dbReference>
<dbReference type="PROSITE" id="PS51900">
    <property type="entry name" value="CB"/>
    <property type="match status" value="1"/>
</dbReference>
<dbReference type="InterPro" id="IPR011010">
    <property type="entry name" value="DNA_brk_join_enz"/>
</dbReference>